<keyword evidence="4" id="KW-1185">Reference proteome</keyword>
<feature type="compositionally biased region" description="Basic and acidic residues" evidence="1">
    <location>
        <begin position="177"/>
        <end position="198"/>
    </location>
</feature>
<dbReference type="AlphaFoldDB" id="A0A3D9ZD32"/>
<comment type="caution">
    <text evidence="3">The sequence shown here is derived from an EMBL/GenBank/DDBJ whole genome shotgun (WGS) entry which is preliminary data.</text>
</comment>
<dbReference type="GO" id="GO:0042597">
    <property type="term" value="C:periplasmic space"/>
    <property type="evidence" value="ECO:0007669"/>
    <property type="project" value="InterPro"/>
</dbReference>
<dbReference type="Proteomes" id="UP000256900">
    <property type="component" value="Unassembled WGS sequence"/>
</dbReference>
<keyword evidence="2" id="KW-0732">Signal</keyword>
<accession>A0A3D9ZD32</accession>
<evidence type="ECO:0000256" key="2">
    <source>
        <dbReference type="SAM" id="SignalP"/>
    </source>
</evidence>
<dbReference type="InterPro" id="IPR012899">
    <property type="entry name" value="LTXXQ"/>
</dbReference>
<organism evidence="3 4">
    <name type="scientific">Methylovirgula ligni</name>
    <dbReference type="NCBI Taxonomy" id="569860"/>
    <lineage>
        <taxon>Bacteria</taxon>
        <taxon>Pseudomonadati</taxon>
        <taxon>Pseudomonadota</taxon>
        <taxon>Alphaproteobacteria</taxon>
        <taxon>Hyphomicrobiales</taxon>
        <taxon>Beijerinckiaceae</taxon>
        <taxon>Methylovirgula</taxon>
    </lineage>
</organism>
<evidence type="ECO:0000313" key="4">
    <source>
        <dbReference type="Proteomes" id="UP000256900"/>
    </source>
</evidence>
<gene>
    <name evidence="3" type="ORF">DES32_0587</name>
</gene>
<dbReference type="RefSeq" id="WP_245411131.1">
    <property type="nucleotide sequence ID" value="NZ_CP025086.1"/>
</dbReference>
<evidence type="ECO:0000256" key="1">
    <source>
        <dbReference type="SAM" id="MobiDB-lite"/>
    </source>
</evidence>
<evidence type="ECO:0000313" key="3">
    <source>
        <dbReference type="EMBL" id="REF89366.1"/>
    </source>
</evidence>
<feature type="chain" id="PRO_5017620559" evidence="2">
    <location>
        <begin position="29"/>
        <end position="207"/>
    </location>
</feature>
<feature type="region of interest" description="Disordered" evidence="1">
    <location>
        <begin position="177"/>
        <end position="207"/>
    </location>
</feature>
<reference evidence="3 4" key="1">
    <citation type="submission" date="2018-08" db="EMBL/GenBank/DDBJ databases">
        <title>Genomic Encyclopedia of Type Strains, Phase IV (KMG-IV): sequencing the most valuable type-strain genomes for metagenomic binning, comparative biology and taxonomic classification.</title>
        <authorList>
            <person name="Goeker M."/>
        </authorList>
    </citation>
    <scope>NUCLEOTIDE SEQUENCE [LARGE SCALE GENOMIC DNA]</scope>
    <source>
        <strain evidence="3 4">BW863</strain>
    </source>
</reference>
<sequence>MKSRLPLVLALAGVVGAGLTSMAINASADPVDVAPAEHAMPESSDNTKLTDADRAAFLEARIAALHAGLTLTPEQEKLWPPFESALRDTHKVIAAQRAERRNEPRPADPVAWLQRIGTNTVARGEALKKLADAAAPLYAALNDDQKHRLPFLLHAGRFHFMCGHMFNWHDAVDHDDRDGDWHEEDEHHHGMEMDHDQDSDGPDNEDH</sequence>
<name>A0A3D9ZD32_9HYPH</name>
<proteinExistence type="predicted"/>
<protein>
    <submittedName>
        <fullName evidence="3">LTXXQ motif family protein</fullName>
    </submittedName>
</protein>
<dbReference type="Pfam" id="PF07813">
    <property type="entry name" value="LTXXQ"/>
    <property type="match status" value="1"/>
</dbReference>
<feature type="signal peptide" evidence="2">
    <location>
        <begin position="1"/>
        <end position="28"/>
    </location>
</feature>
<dbReference type="EMBL" id="QUMO01000001">
    <property type="protein sequence ID" value="REF89366.1"/>
    <property type="molecule type" value="Genomic_DNA"/>
</dbReference>